<keyword evidence="5" id="KW-1185">Reference proteome</keyword>
<dbReference type="InterPro" id="IPR027806">
    <property type="entry name" value="HARBI1_dom"/>
</dbReference>
<keyword evidence="2" id="KW-0479">Metal-binding</keyword>
<dbReference type="EMBL" id="CAVLGL010000159">
    <property type="protein sequence ID" value="CAK1603829.1"/>
    <property type="molecule type" value="Genomic_DNA"/>
</dbReference>
<organism evidence="4 5">
    <name type="scientific">Parnassius mnemosyne</name>
    <name type="common">clouded apollo</name>
    <dbReference type="NCBI Taxonomy" id="213953"/>
    <lineage>
        <taxon>Eukaryota</taxon>
        <taxon>Metazoa</taxon>
        <taxon>Ecdysozoa</taxon>
        <taxon>Arthropoda</taxon>
        <taxon>Hexapoda</taxon>
        <taxon>Insecta</taxon>
        <taxon>Pterygota</taxon>
        <taxon>Neoptera</taxon>
        <taxon>Endopterygota</taxon>
        <taxon>Lepidoptera</taxon>
        <taxon>Glossata</taxon>
        <taxon>Ditrysia</taxon>
        <taxon>Papilionoidea</taxon>
        <taxon>Papilionidae</taxon>
        <taxon>Parnassiinae</taxon>
        <taxon>Parnassini</taxon>
        <taxon>Parnassius</taxon>
        <taxon>Driopa</taxon>
    </lineage>
</organism>
<dbReference type="GO" id="GO:0046872">
    <property type="term" value="F:metal ion binding"/>
    <property type="evidence" value="ECO:0007669"/>
    <property type="project" value="UniProtKB-KW"/>
</dbReference>
<evidence type="ECO:0000313" key="4">
    <source>
        <dbReference type="EMBL" id="CAK1603829.1"/>
    </source>
</evidence>
<protein>
    <recommendedName>
        <fullName evidence="3">DDE Tnp4 domain-containing protein</fullName>
    </recommendedName>
</protein>
<evidence type="ECO:0000256" key="2">
    <source>
        <dbReference type="ARBA" id="ARBA00022723"/>
    </source>
</evidence>
<dbReference type="Proteomes" id="UP001314205">
    <property type="component" value="Unassembled WGS sequence"/>
</dbReference>
<sequence>MSRARRYFECTFGILSNKWRIFHRPLNVSVELSKTIVKACCILHNFVRERDGYNFKDCLRITGFEDQALQQNVQQGGPALNSIRDKFADYFVSEEGQLDWQWKLV</sequence>
<gene>
    <name evidence="4" type="ORF">PARMNEM_LOCUS22134</name>
</gene>
<accession>A0AAV1MBS1</accession>
<name>A0AAV1MBS1_9NEOP</name>
<comment type="cofactor">
    <cofactor evidence="1">
        <name>a divalent metal cation</name>
        <dbReference type="ChEBI" id="CHEBI:60240"/>
    </cofactor>
</comment>
<evidence type="ECO:0000259" key="3">
    <source>
        <dbReference type="Pfam" id="PF13359"/>
    </source>
</evidence>
<dbReference type="AlphaFoldDB" id="A0AAV1MBS1"/>
<feature type="domain" description="DDE Tnp4" evidence="3">
    <location>
        <begin position="2"/>
        <end position="45"/>
    </location>
</feature>
<proteinExistence type="predicted"/>
<dbReference type="Pfam" id="PF13359">
    <property type="entry name" value="DDE_Tnp_4"/>
    <property type="match status" value="1"/>
</dbReference>
<reference evidence="4 5" key="1">
    <citation type="submission" date="2023-11" db="EMBL/GenBank/DDBJ databases">
        <authorList>
            <person name="Hedman E."/>
            <person name="Englund M."/>
            <person name="Stromberg M."/>
            <person name="Nyberg Akerstrom W."/>
            <person name="Nylinder S."/>
            <person name="Jareborg N."/>
            <person name="Kallberg Y."/>
            <person name="Kronander E."/>
        </authorList>
    </citation>
    <scope>NUCLEOTIDE SEQUENCE [LARGE SCALE GENOMIC DNA]</scope>
</reference>
<comment type="caution">
    <text evidence="4">The sequence shown here is derived from an EMBL/GenBank/DDBJ whole genome shotgun (WGS) entry which is preliminary data.</text>
</comment>
<evidence type="ECO:0000256" key="1">
    <source>
        <dbReference type="ARBA" id="ARBA00001968"/>
    </source>
</evidence>
<evidence type="ECO:0000313" key="5">
    <source>
        <dbReference type="Proteomes" id="UP001314205"/>
    </source>
</evidence>